<evidence type="ECO:0000313" key="1">
    <source>
        <dbReference type="EMBL" id="KAK0426760.1"/>
    </source>
</evidence>
<dbReference type="Proteomes" id="UP001175271">
    <property type="component" value="Unassembled WGS sequence"/>
</dbReference>
<reference evidence="1" key="1">
    <citation type="submission" date="2023-06" db="EMBL/GenBank/DDBJ databases">
        <title>Genomic analysis of the entomopathogenic nematode Steinernema hermaphroditum.</title>
        <authorList>
            <person name="Schwarz E.M."/>
            <person name="Heppert J.K."/>
            <person name="Baniya A."/>
            <person name="Schwartz H.T."/>
            <person name="Tan C.-H."/>
            <person name="Antoshechkin I."/>
            <person name="Sternberg P.W."/>
            <person name="Goodrich-Blair H."/>
            <person name="Dillman A.R."/>
        </authorList>
    </citation>
    <scope>NUCLEOTIDE SEQUENCE</scope>
    <source>
        <strain evidence="1">PS9179</strain>
        <tissue evidence="1">Whole animal</tissue>
    </source>
</reference>
<keyword evidence="2" id="KW-1185">Reference proteome</keyword>
<dbReference type="EMBL" id="JAUCMV010000001">
    <property type="protein sequence ID" value="KAK0426760.1"/>
    <property type="molecule type" value="Genomic_DNA"/>
</dbReference>
<dbReference type="AlphaFoldDB" id="A0AA39ILZ8"/>
<protein>
    <submittedName>
        <fullName evidence="1">Uncharacterized protein</fullName>
    </submittedName>
</protein>
<gene>
    <name evidence="1" type="ORF">QR680_009883</name>
</gene>
<organism evidence="1 2">
    <name type="scientific">Steinernema hermaphroditum</name>
    <dbReference type="NCBI Taxonomy" id="289476"/>
    <lineage>
        <taxon>Eukaryota</taxon>
        <taxon>Metazoa</taxon>
        <taxon>Ecdysozoa</taxon>
        <taxon>Nematoda</taxon>
        <taxon>Chromadorea</taxon>
        <taxon>Rhabditida</taxon>
        <taxon>Tylenchina</taxon>
        <taxon>Panagrolaimomorpha</taxon>
        <taxon>Strongyloidoidea</taxon>
        <taxon>Steinernematidae</taxon>
        <taxon>Steinernema</taxon>
    </lineage>
</organism>
<comment type="caution">
    <text evidence="1">The sequence shown here is derived from an EMBL/GenBank/DDBJ whole genome shotgun (WGS) entry which is preliminary data.</text>
</comment>
<evidence type="ECO:0000313" key="2">
    <source>
        <dbReference type="Proteomes" id="UP001175271"/>
    </source>
</evidence>
<proteinExistence type="predicted"/>
<sequence length="72" mass="8049">MSDSESATRPKTSKIVVEIAEERRATVPEKPERFKFRQNIRRGLRAAFGKDLRNAREPVAPLFASPLPVATG</sequence>
<accession>A0AA39ILZ8</accession>
<name>A0AA39ILZ8_9BILA</name>